<dbReference type="InterPro" id="IPR009057">
    <property type="entry name" value="Homeodomain-like_sf"/>
</dbReference>
<keyword evidence="2" id="KW-0238">DNA-binding</keyword>
<dbReference type="Gene3D" id="1.10.10.60">
    <property type="entry name" value="Homeodomain-like"/>
    <property type="match status" value="1"/>
</dbReference>
<dbReference type="GeneID" id="81474781"/>
<dbReference type="PANTHER" id="PTHR47894:SF4">
    <property type="entry name" value="HTH-TYPE TRANSCRIPTIONAL REGULATOR GADX"/>
    <property type="match status" value="1"/>
</dbReference>
<dbReference type="GO" id="GO:0005829">
    <property type="term" value="C:cytosol"/>
    <property type="evidence" value="ECO:0007669"/>
    <property type="project" value="TreeGrafter"/>
</dbReference>
<keyword evidence="1" id="KW-0805">Transcription regulation</keyword>
<dbReference type="AlphaFoldDB" id="A0A9Q2IR77"/>
<evidence type="ECO:0000256" key="1">
    <source>
        <dbReference type="ARBA" id="ARBA00023015"/>
    </source>
</evidence>
<feature type="domain" description="HTH araC/xylS-type" evidence="4">
    <location>
        <begin position="248"/>
        <end position="346"/>
    </location>
</feature>
<dbReference type="Pfam" id="PF12833">
    <property type="entry name" value="HTH_18"/>
    <property type="match status" value="1"/>
</dbReference>
<accession>A0A9Q2IR77</accession>
<dbReference type="RefSeq" id="WP_194257849.1">
    <property type="nucleotide sequence ID" value="NZ_JABCQN010000003.1"/>
</dbReference>
<evidence type="ECO:0000259" key="4">
    <source>
        <dbReference type="PROSITE" id="PS01124"/>
    </source>
</evidence>
<dbReference type="Proteomes" id="UP000661006">
    <property type="component" value="Unassembled WGS sequence"/>
</dbReference>
<dbReference type="GO" id="GO:0003700">
    <property type="term" value="F:DNA-binding transcription factor activity"/>
    <property type="evidence" value="ECO:0007669"/>
    <property type="project" value="InterPro"/>
</dbReference>
<dbReference type="PROSITE" id="PS01124">
    <property type="entry name" value="HTH_ARAC_FAMILY_2"/>
    <property type="match status" value="1"/>
</dbReference>
<evidence type="ECO:0000313" key="5">
    <source>
        <dbReference type="EMBL" id="MBF0870930.1"/>
    </source>
</evidence>
<name>A0A9Q2IR77_GLUJA</name>
<protein>
    <submittedName>
        <fullName evidence="5">AraC family transcriptional regulator</fullName>
    </submittedName>
</protein>
<keyword evidence="3" id="KW-0804">Transcription</keyword>
<reference evidence="5" key="1">
    <citation type="submission" date="2020-04" db="EMBL/GenBank/DDBJ databases">
        <authorList>
            <person name="Sombolestani A."/>
        </authorList>
    </citation>
    <scope>NUCLEOTIDE SEQUENCE</scope>
    <source>
        <strain evidence="5">R71697</strain>
    </source>
</reference>
<comment type="caution">
    <text evidence="5">The sequence shown here is derived from an EMBL/GenBank/DDBJ whole genome shotgun (WGS) entry which is preliminary data.</text>
</comment>
<dbReference type="InterPro" id="IPR020449">
    <property type="entry name" value="Tscrpt_reg_AraC-type_HTH"/>
</dbReference>
<proteinExistence type="predicted"/>
<dbReference type="Pfam" id="PF12625">
    <property type="entry name" value="Arabinose_bd"/>
    <property type="match status" value="1"/>
</dbReference>
<dbReference type="SUPFAM" id="SSF46689">
    <property type="entry name" value="Homeodomain-like"/>
    <property type="match status" value="1"/>
</dbReference>
<dbReference type="PRINTS" id="PR00032">
    <property type="entry name" value="HTHARAC"/>
</dbReference>
<dbReference type="InterPro" id="IPR018060">
    <property type="entry name" value="HTH_AraC"/>
</dbReference>
<dbReference type="GO" id="GO:0000976">
    <property type="term" value="F:transcription cis-regulatory region binding"/>
    <property type="evidence" value="ECO:0007669"/>
    <property type="project" value="TreeGrafter"/>
</dbReference>
<gene>
    <name evidence="5" type="ORF">HKD32_08730</name>
</gene>
<dbReference type="PANTHER" id="PTHR47894">
    <property type="entry name" value="HTH-TYPE TRANSCRIPTIONAL REGULATOR GADX"/>
    <property type="match status" value="1"/>
</dbReference>
<evidence type="ECO:0000313" key="6">
    <source>
        <dbReference type="Proteomes" id="UP000661006"/>
    </source>
</evidence>
<organism evidence="5 6">
    <name type="scientific">Gluconobacter japonicus</name>
    <dbReference type="NCBI Taxonomy" id="376620"/>
    <lineage>
        <taxon>Bacteria</taxon>
        <taxon>Pseudomonadati</taxon>
        <taxon>Pseudomonadota</taxon>
        <taxon>Alphaproteobacteria</taxon>
        <taxon>Acetobacterales</taxon>
        <taxon>Acetobacteraceae</taxon>
        <taxon>Gluconobacter</taxon>
    </lineage>
</organism>
<reference evidence="5" key="2">
    <citation type="submission" date="2020-11" db="EMBL/GenBank/DDBJ databases">
        <title>Description of novel Gluconobacter species.</title>
        <authorList>
            <person name="Cleenwerck I."/>
            <person name="Cnockaert M."/>
            <person name="Borremans W."/>
            <person name="Wieme A.D."/>
            <person name="De Vuyst L."/>
            <person name="Vandamme P."/>
        </authorList>
    </citation>
    <scope>NUCLEOTIDE SEQUENCE</scope>
    <source>
        <strain evidence="5">R71697</strain>
    </source>
</reference>
<dbReference type="EMBL" id="JABCQN010000003">
    <property type="protein sequence ID" value="MBF0870930.1"/>
    <property type="molecule type" value="Genomic_DNA"/>
</dbReference>
<evidence type="ECO:0000256" key="3">
    <source>
        <dbReference type="ARBA" id="ARBA00023163"/>
    </source>
</evidence>
<dbReference type="SMART" id="SM00342">
    <property type="entry name" value="HTH_ARAC"/>
    <property type="match status" value="1"/>
</dbReference>
<sequence>MLSFSKPSESKAHVLAAAAAGVEDFLTSQGGDMERIAGRSGLSTRQFALPTDALNLAAYCRLFAEAEIETRNGNIGLCFGQQFKPHQLGLIGYIALCSETVEQAVRNLAAYFGYHQASTVTCLTETAETFQLDYMITDPTIQHRRHDAELTMGMFANILRTGLGPAWTPQAVLFAHDQPEQAGEHRDVFQSDIRFAAGRNALIFRRDRLETRMPGADAGLLQIMKSSLVTLARGPGNAKSEQAPSLRQQVIMQIRACLPHGGCEFWEIAEKLALSPWTLQRRLGQLGLSYSALLDEVRQIDAIRLLTEANRDISEIAILLGYTETSAFSRAFRRWFGMSPRVWQQQNNGRPSR</sequence>
<evidence type="ECO:0000256" key="2">
    <source>
        <dbReference type="ARBA" id="ARBA00023125"/>
    </source>
</evidence>
<dbReference type="InterPro" id="IPR032687">
    <property type="entry name" value="AraC-type_N"/>
</dbReference>